<dbReference type="Gene3D" id="3.90.1580.10">
    <property type="entry name" value="paralog of FGE (formylglycine-generating enzyme)"/>
    <property type="match status" value="1"/>
</dbReference>
<dbReference type="InterPro" id="IPR000719">
    <property type="entry name" value="Prot_kinase_dom"/>
</dbReference>
<proteinExistence type="predicted"/>
<keyword evidence="1" id="KW-0808">Transferase</keyword>
<dbReference type="InterPro" id="IPR042095">
    <property type="entry name" value="SUMF_sf"/>
</dbReference>
<dbReference type="SUPFAM" id="SSF56436">
    <property type="entry name" value="C-type lectin-like"/>
    <property type="match status" value="1"/>
</dbReference>
<dbReference type="Pfam" id="PF00069">
    <property type="entry name" value="Pkinase"/>
    <property type="match status" value="1"/>
</dbReference>
<evidence type="ECO:0000256" key="3">
    <source>
        <dbReference type="ARBA" id="ARBA00022777"/>
    </source>
</evidence>
<dbReference type="Gene3D" id="1.10.510.10">
    <property type="entry name" value="Transferase(Phosphotransferase) domain 1"/>
    <property type="match status" value="1"/>
</dbReference>
<organism evidence="6 7">
    <name type="scientific">Lysobacter hankyongensis</name>
    <dbReference type="NCBI Taxonomy" id="1176535"/>
    <lineage>
        <taxon>Bacteria</taxon>
        <taxon>Pseudomonadati</taxon>
        <taxon>Pseudomonadota</taxon>
        <taxon>Gammaproteobacteria</taxon>
        <taxon>Lysobacterales</taxon>
        <taxon>Lysobacteraceae</taxon>
        <taxon>Lysobacter</taxon>
    </lineage>
</organism>
<evidence type="ECO:0000256" key="2">
    <source>
        <dbReference type="ARBA" id="ARBA00022741"/>
    </source>
</evidence>
<dbReference type="EMBL" id="BAABJE010000001">
    <property type="protein sequence ID" value="GAA4780803.1"/>
    <property type="molecule type" value="Genomic_DNA"/>
</dbReference>
<dbReference type="Proteomes" id="UP001499959">
    <property type="component" value="Unassembled WGS sequence"/>
</dbReference>
<dbReference type="CDD" id="cd14014">
    <property type="entry name" value="STKc_PknB_like"/>
    <property type="match status" value="1"/>
</dbReference>
<gene>
    <name evidence="6" type="ORF">GCM10023307_00990</name>
</gene>
<sequence>MNGEEATELSLRRYAYNSAMTATPPATPHVPGYTIIRHLARGGMAEVFVAEQIALQRPVALKILRMAEAGGADAVERFEQETRLIAELSHPNIVGIHDVGRSSDGALYYAMPFLPGGDLTAKPSPRPPAEIRRLLAALLDALRYAHGKGIVHRDIKPANVLFDEHGTPQLADFGVALRTVNSERLTQVGLTVGSTGYMSPEQARGMPVDARSDLYSVGVLAHELLTGNLPFRGADAVEIAIAQMEQKVPRLPKDRAHWQGFIDKALARQPAQRFQTAMEMATALARIPETPPLIANRTLAAAVAAGALAFGLAAWALWPGANKMSAAEIDRLIAADRLLPPARPNALDGLIAAPKQAEFDRLRTRLEDALRRRALAAIDARRWSDVERHYTGWRDASVRLGSAPTTRAVVAKHLDGALRAQFDAAIAAYDRSVAEPALPLLPLIEQPSAGLTGRRDLLRQIPRRADGIIDAGGPRLGVVEAPTYTDKGMAVGVAPVSAALYARYAKATGRKPADCEGDAATATVARCVTHADAKDFARWFSEQSGQRYRLPSVAEWAVAGDRGLANEGPVIRVWSRDCRTVRTVHRPNAVRRGLGKVREVFGGRGATAQVSQNCAGQLSLSPLGSDGASTAHPASLRSAAIGIGLVRDIAALPRPAD</sequence>
<dbReference type="PANTHER" id="PTHR43289">
    <property type="entry name" value="MITOGEN-ACTIVATED PROTEIN KINASE KINASE KINASE 20-RELATED"/>
    <property type="match status" value="1"/>
</dbReference>
<keyword evidence="2" id="KW-0547">Nucleotide-binding</keyword>
<dbReference type="InterPro" id="IPR008271">
    <property type="entry name" value="Ser/Thr_kinase_AS"/>
</dbReference>
<dbReference type="Gene3D" id="3.30.200.20">
    <property type="entry name" value="Phosphorylase Kinase, domain 1"/>
    <property type="match status" value="1"/>
</dbReference>
<dbReference type="SMART" id="SM00220">
    <property type="entry name" value="S_TKc"/>
    <property type="match status" value="1"/>
</dbReference>
<keyword evidence="7" id="KW-1185">Reference proteome</keyword>
<dbReference type="PANTHER" id="PTHR43289:SF34">
    <property type="entry name" value="SERINE_THREONINE-PROTEIN KINASE YBDM-RELATED"/>
    <property type="match status" value="1"/>
</dbReference>
<name>A0ABP9AFW1_9GAMM</name>
<feature type="domain" description="Protein kinase" evidence="5">
    <location>
        <begin position="33"/>
        <end position="294"/>
    </location>
</feature>
<keyword evidence="3" id="KW-0418">Kinase</keyword>
<comment type="caution">
    <text evidence="6">The sequence shown here is derived from an EMBL/GenBank/DDBJ whole genome shotgun (WGS) entry which is preliminary data.</text>
</comment>
<keyword evidence="4" id="KW-0067">ATP-binding</keyword>
<evidence type="ECO:0000256" key="1">
    <source>
        <dbReference type="ARBA" id="ARBA00022679"/>
    </source>
</evidence>
<evidence type="ECO:0000313" key="7">
    <source>
        <dbReference type="Proteomes" id="UP001499959"/>
    </source>
</evidence>
<evidence type="ECO:0000256" key="4">
    <source>
        <dbReference type="ARBA" id="ARBA00022840"/>
    </source>
</evidence>
<dbReference type="PROSITE" id="PS50011">
    <property type="entry name" value="PROTEIN_KINASE_DOM"/>
    <property type="match status" value="1"/>
</dbReference>
<dbReference type="SUPFAM" id="SSF56112">
    <property type="entry name" value="Protein kinase-like (PK-like)"/>
    <property type="match status" value="1"/>
</dbReference>
<evidence type="ECO:0000313" key="6">
    <source>
        <dbReference type="EMBL" id="GAA4780803.1"/>
    </source>
</evidence>
<evidence type="ECO:0000259" key="5">
    <source>
        <dbReference type="PROSITE" id="PS50011"/>
    </source>
</evidence>
<protein>
    <recommendedName>
        <fullName evidence="5">Protein kinase domain-containing protein</fullName>
    </recommendedName>
</protein>
<dbReference type="PROSITE" id="PS00108">
    <property type="entry name" value="PROTEIN_KINASE_ST"/>
    <property type="match status" value="1"/>
</dbReference>
<accession>A0ABP9AFW1</accession>
<dbReference type="InterPro" id="IPR011009">
    <property type="entry name" value="Kinase-like_dom_sf"/>
</dbReference>
<reference evidence="7" key="1">
    <citation type="journal article" date="2019" name="Int. J. Syst. Evol. Microbiol.">
        <title>The Global Catalogue of Microorganisms (GCM) 10K type strain sequencing project: providing services to taxonomists for standard genome sequencing and annotation.</title>
        <authorList>
            <consortium name="The Broad Institute Genomics Platform"/>
            <consortium name="The Broad Institute Genome Sequencing Center for Infectious Disease"/>
            <person name="Wu L."/>
            <person name="Ma J."/>
        </authorList>
    </citation>
    <scope>NUCLEOTIDE SEQUENCE [LARGE SCALE GENOMIC DNA]</scope>
    <source>
        <strain evidence="7">JCM 18204</strain>
    </source>
</reference>
<dbReference type="InterPro" id="IPR016187">
    <property type="entry name" value="CTDL_fold"/>
</dbReference>